<feature type="region of interest" description="Disordered" evidence="1">
    <location>
        <begin position="117"/>
        <end position="143"/>
    </location>
</feature>
<name>A0A443SNX9_9ACAR</name>
<feature type="region of interest" description="Disordered" evidence="1">
    <location>
        <begin position="1"/>
        <end position="54"/>
    </location>
</feature>
<evidence type="ECO:0000313" key="2">
    <source>
        <dbReference type="EMBL" id="RWS29239.1"/>
    </source>
</evidence>
<reference evidence="2 3" key="1">
    <citation type="journal article" date="2018" name="Gigascience">
        <title>Genomes of trombidid mites reveal novel predicted allergens and laterally-transferred genes associated with secondary metabolism.</title>
        <authorList>
            <person name="Dong X."/>
            <person name="Chaisiri K."/>
            <person name="Xia D."/>
            <person name="Armstrong S.D."/>
            <person name="Fang Y."/>
            <person name="Donnelly M.J."/>
            <person name="Kadowaki T."/>
            <person name="McGarry J.W."/>
            <person name="Darby A.C."/>
            <person name="Makepeace B.L."/>
        </authorList>
    </citation>
    <scope>NUCLEOTIDE SEQUENCE [LARGE SCALE GENOMIC DNA]</scope>
    <source>
        <strain evidence="2">UoL-UT</strain>
    </source>
</reference>
<evidence type="ECO:0000256" key="1">
    <source>
        <dbReference type="SAM" id="MobiDB-lite"/>
    </source>
</evidence>
<dbReference type="AlphaFoldDB" id="A0A443SNX9"/>
<dbReference type="VEuPathDB" id="VectorBase:LDEU002801"/>
<feature type="compositionally biased region" description="Low complexity" evidence="1">
    <location>
        <begin position="118"/>
        <end position="129"/>
    </location>
</feature>
<keyword evidence="3" id="KW-1185">Reference proteome</keyword>
<accession>A0A443SNX9</accession>
<evidence type="ECO:0000313" key="3">
    <source>
        <dbReference type="Proteomes" id="UP000288716"/>
    </source>
</evidence>
<dbReference type="OrthoDB" id="6515338at2759"/>
<organism evidence="2 3">
    <name type="scientific">Leptotrombidium deliense</name>
    <dbReference type="NCBI Taxonomy" id="299467"/>
    <lineage>
        <taxon>Eukaryota</taxon>
        <taxon>Metazoa</taxon>
        <taxon>Ecdysozoa</taxon>
        <taxon>Arthropoda</taxon>
        <taxon>Chelicerata</taxon>
        <taxon>Arachnida</taxon>
        <taxon>Acari</taxon>
        <taxon>Acariformes</taxon>
        <taxon>Trombidiformes</taxon>
        <taxon>Prostigmata</taxon>
        <taxon>Anystina</taxon>
        <taxon>Parasitengona</taxon>
        <taxon>Trombiculoidea</taxon>
        <taxon>Trombiculidae</taxon>
        <taxon>Leptotrombidium</taxon>
    </lineage>
</organism>
<feature type="compositionally biased region" description="Acidic residues" evidence="1">
    <location>
        <begin position="26"/>
        <end position="47"/>
    </location>
</feature>
<protein>
    <submittedName>
        <fullName evidence="2">Uncharacterized protein</fullName>
    </submittedName>
</protein>
<gene>
    <name evidence="2" type="ORF">B4U80_07040</name>
</gene>
<dbReference type="EMBL" id="NCKV01001006">
    <property type="protein sequence ID" value="RWS29239.1"/>
    <property type="molecule type" value="Genomic_DNA"/>
</dbReference>
<feature type="compositionally biased region" description="Basic and acidic residues" evidence="1">
    <location>
        <begin position="80"/>
        <end position="90"/>
    </location>
</feature>
<feature type="region of interest" description="Disordered" evidence="1">
    <location>
        <begin position="72"/>
        <end position="101"/>
    </location>
</feature>
<sequence>MTENVSHRKKQRRASISHGIVRQESFDEPDEQNTLEQTEIGDTDEMDEKSPETMRKQYRELWQLRATFEAEESTANELEANTKNDAKLSKNDSGYKSIERKDYSIDLKTETIFRQFTSSSLSQKSPHQSIQEEQENDVQATYV</sequence>
<dbReference type="Proteomes" id="UP000288716">
    <property type="component" value="Unassembled WGS sequence"/>
</dbReference>
<comment type="caution">
    <text evidence="2">The sequence shown here is derived from an EMBL/GenBank/DDBJ whole genome shotgun (WGS) entry which is preliminary data.</text>
</comment>
<proteinExistence type="predicted"/>